<dbReference type="EMBL" id="CP159218">
    <property type="protein sequence ID" value="XCG62867.1"/>
    <property type="molecule type" value="Genomic_DNA"/>
</dbReference>
<gene>
    <name evidence="3" type="ORF">ABLG96_16830</name>
</gene>
<sequence>MSSPHHDPRPDSADSGNSDPAAPVSGRPGNAAEPSIAPEQTTVAAAAAGQSITIESNPIAVPKTKRNKTMRDMALSMGLLVVVVLLFVGINGGFTFSPGTPTDTGPVPSADATGQFAKAPRLLPFTPIVPQGIPDDWHPNSAAQTDPDTAPAGTPLTVRAGWLIPDGKFIGLIASNAEPTALLGSEFGAVGADVGTVDVDGVTWTVGTGVRSEPAWFRTAGDVTYLITGSAEDSAFRTLAAAVRG</sequence>
<evidence type="ECO:0000313" key="3">
    <source>
        <dbReference type="EMBL" id="XCG62867.1"/>
    </source>
</evidence>
<accession>A0AAU8DKV1</accession>
<evidence type="ECO:0000256" key="1">
    <source>
        <dbReference type="SAM" id="MobiDB-lite"/>
    </source>
</evidence>
<reference evidence="3" key="1">
    <citation type="submission" date="2024-05" db="EMBL/GenBank/DDBJ databases">
        <authorList>
            <person name="Cai S.Y."/>
            <person name="Jin L.M."/>
            <person name="Li H.R."/>
        </authorList>
    </citation>
    <scope>NUCLEOTIDE SEQUENCE</scope>
    <source>
        <strain evidence="3">A5-74</strain>
    </source>
</reference>
<keyword evidence="2" id="KW-0472">Membrane</keyword>
<keyword evidence="2" id="KW-0812">Transmembrane</keyword>
<name>A0AAU8DKV1_9ACTN</name>
<evidence type="ECO:0000256" key="2">
    <source>
        <dbReference type="SAM" id="Phobius"/>
    </source>
</evidence>
<dbReference type="AlphaFoldDB" id="A0AAU8DKV1"/>
<dbReference type="InterPro" id="IPR025339">
    <property type="entry name" value="DUF4245"/>
</dbReference>
<organism evidence="3">
    <name type="scientific">Nakamurella sp. A5-74</name>
    <dbReference type="NCBI Taxonomy" id="3158264"/>
    <lineage>
        <taxon>Bacteria</taxon>
        <taxon>Bacillati</taxon>
        <taxon>Actinomycetota</taxon>
        <taxon>Actinomycetes</taxon>
        <taxon>Nakamurellales</taxon>
        <taxon>Nakamurellaceae</taxon>
        <taxon>Nakamurella</taxon>
    </lineage>
</organism>
<feature type="region of interest" description="Disordered" evidence="1">
    <location>
        <begin position="1"/>
        <end position="38"/>
    </location>
</feature>
<dbReference type="RefSeq" id="WP_353648482.1">
    <property type="nucleotide sequence ID" value="NZ_CP159218.1"/>
</dbReference>
<keyword evidence="2" id="KW-1133">Transmembrane helix</keyword>
<protein>
    <submittedName>
        <fullName evidence="3">DUF4245 domain-containing protein</fullName>
    </submittedName>
</protein>
<proteinExistence type="predicted"/>
<feature type="transmembrane region" description="Helical" evidence="2">
    <location>
        <begin position="73"/>
        <end position="94"/>
    </location>
</feature>
<dbReference type="Pfam" id="PF14030">
    <property type="entry name" value="DUF4245"/>
    <property type="match status" value="1"/>
</dbReference>
<feature type="compositionally biased region" description="Basic and acidic residues" evidence="1">
    <location>
        <begin position="1"/>
        <end position="12"/>
    </location>
</feature>